<dbReference type="OrthoDB" id="9792260at2"/>
<evidence type="ECO:0000256" key="6">
    <source>
        <dbReference type="PIRSR" id="PIRSR601765-1"/>
    </source>
</evidence>
<evidence type="ECO:0000256" key="4">
    <source>
        <dbReference type="ARBA" id="ARBA00022833"/>
    </source>
</evidence>
<comment type="caution">
    <text evidence="7">The sequence shown here is derived from an EMBL/GenBank/DDBJ whole genome shotgun (WGS) entry which is preliminary data.</text>
</comment>
<evidence type="ECO:0000256" key="2">
    <source>
        <dbReference type="ARBA" id="ARBA00012925"/>
    </source>
</evidence>
<dbReference type="PANTHER" id="PTHR43175">
    <property type="entry name" value="CARBONIC ANHYDRASE"/>
    <property type="match status" value="1"/>
</dbReference>
<reference evidence="7 8" key="1">
    <citation type="submission" date="2013-09" db="EMBL/GenBank/DDBJ databases">
        <authorList>
            <person name="Durkin A.S."/>
            <person name="Haft D.R."/>
            <person name="McCorrison J."/>
            <person name="Torralba M."/>
            <person name="Gillis M."/>
            <person name="Haft D.H."/>
            <person name="Methe B."/>
            <person name="Sutton G."/>
            <person name="Nelson K.E."/>
        </authorList>
    </citation>
    <scope>NUCLEOTIDE SEQUENCE [LARGE SCALE GENOMIC DNA]</scope>
    <source>
        <strain evidence="7 8">BV3C16-1</strain>
    </source>
</reference>
<keyword evidence="8" id="KW-1185">Reference proteome</keyword>
<dbReference type="Pfam" id="PF00484">
    <property type="entry name" value="Pro_CA"/>
    <property type="match status" value="1"/>
</dbReference>
<proteinExistence type="inferred from homology"/>
<comment type="catalytic activity">
    <reaction evidence="5">
        <text>hydrogencarbonate + H(+) = CO2 + H2O</text>
        <dbReference type="Rhea" id="RHEA:10748"/>
        <dbReference type="ChEBI" id="CHEBI:15377"/>
        <dbReference type="ChEBI" id="CHEBI:15378"/>
        <dbReference type="ChEBI" id="CHEBI:16526"/>
        <dbReference type="ChEBI" id="CHEBI:17544"/>
        <dbReference type="EC" id="4.2.1.1"/>
    </reaction>
</comment>
<dbReference type="PATRIC" id="fig|1111454.3.peg.712"/>
<dbReference type="PANTHER" id="PTHR43175:SF3">
    <property type="entry name" value="CARBON DISULFIDE HYDROLASE"/>
    <property type="match status" value="1"/>
</dbReference>
<evidence type="ECO:0000256" key="1">
    <source>
        <dbReference type="ARBA" id="ARBA00006217"/>
    </source>
</evidence>
<feature type="binding site" evidence="6">
    <location>
        <position position="99"/>
    </location>
    <ligand>
        <name>Zn(2+)</name>
        <dbReference type="ChEBI" id="CHEBI:29105"/>
    </ligand>
</feature>
<dbReference type="EC" id="4.2.1.1" evidence="2"/>
<keyword evidence="4 6" id="KW-0862">Zinc</keyword>
<dbReference type="GO" id="GO:0008270">
    <property type="term" value="F:zinc ion binding"/>
    <property type="evidence" value="ECO:0007669"/>
    <property type="project" value="InterPro"/>
</dbReference>
<comment type="similarity">
    <text evidence="1">Belongs to the beta-class carbonic anhydrase family.</text>
</comment>
<evidence type="ECO:0000313" key="7">
    <source>
        <dbReference type="EMBL" id="ERT61032.1"/>
    </source>
</evidence>
<feature type="binding site" evidence="6">
    <location>
        <position position="43"/>
    </location>
    <ligand>
        <name>Zn(2+)</name>
        <dbReference type="ChEBI" id="CHEBI:29105"/>
    </ligand>
</feature>
<name>U7UNL1_9FIRM</name>
<feature type="binding site" evidence="6">
    <location>
        <position position="102"/>
    </location>
    <ligand>
        <name>Zn(2+)</name>
        <dbReference type="ChEBI" id="CHEBI:29105"/>
    </ligand>
</feature>
<comment type="cofactor">
    <cofactor evidence="6">
        <name>Zn(2+)</name>
        <dbReference type="ChEBI" id="CHEBI:29105"/>
    </cofactor>
    <text evidence="6">Binds 1 zinc ion per subunit.</text>
</comment>
<dbReference type="AlphaFoldDB" id="U7UNL1"/>
<evidence type="ECO:0000313" key="8">
    <source>
        <dbReference type="Proteomes" id="UP000017090"/>
    </source>
</evidence>
<accession>U7UNL1</accession>
<dbReference type="GO" id="GO:0004089">
    <property type="term" value="F:carbonate dehydratase activity"/>
    <property type="evidence" value="ECO:0007669"/>
    <property type="project" value="UniProtKB-EC"/>
</dbReference>
<feature type="binding site" evidence="6">
    <location>
        <position position="41"/>
    </location>
    <ligand>
        <name>Zn(2+)</name>
        <dbReference type="ChEBI" id="CHEBI:29105"/>
    </ligand>
</feature>
<sequence>MAQLLAEIEAANAAFLAGDGGQRPLRKVGKMPRRRVVILTCMDTRLVELLEPAMGIRRGEAKIVKVAGNTVGDGFDSVMGSLLVAVYELGVEAIIVVGHEGCGMLATTAASLLAKMAAAGVVAAALDKLRPSLVKWADSINCVEGAVAETVRRLRQSPYFPDYVTVYGAVMDPETGALRIIDRGREDKHDDCK</sequence>
<dbReference type="SMART" id="SM00947">
    <property type="entry name" value="Pro_CA"/>
    <property type="match status" value="1"/>
</dbReference>
<dbReference type="SUPFAM" id="SSF53056">
    <property type="entry name" value="beta-carbonic anhydrase, cab"/>
    <property type="match status" value="1"/>
</dbReference>
<gene>
    <name evidence="7" type="primary">cah</name>
    <name evidence="7" type="ORF">HMPREF1250_0620</name>
</gene>
<keyword evidence="3 6" id="KW-0479">Metal-binding</keyword>
<dbReference type="RefSeq" id="WP_023053199.1">
    <property type="nucleotide sequence ID" value="NZ_AWXA01000011.1"/>
</dbReference>
<dbReference type="Proteomes" id="UP000017090">
    <property type="component" value="Unassembled WGS sequence"/>
</dbReference>
<protein>
    <recommendedName>
        <fullName evidence="2">carbonic anhydrase</fullName>
        <ecNumber evidence="2">4.2.1.1</ecNumber>
    </recommendedName>
</protein>
<dbReference type="InterPro" id="IPR036874">
    <property type="entry name" value="Carbonic_anhydrase_sf"/>
</dbReference>
<organism evidence="7 8">
    <name type="scientific">Megasphaera vaginalis</name>
    <name type="common">ex Srinivasan et al. 2021</name>
    <dbReference type="NCBI Taxonomy" id="1111454"/>
    <lineage>
        <taxon>Bacteria</taxon>
        <taxon>Bacillati</taxon>
        <taxon>Bacillota</taxon>
        <taxon>Negativicutes</taxon>
        <taxon>Veillonellales</taxon>
        <taxon>Veillonellaceae</taxon>
        <taxon>Megasphaera</taxon>
    </lineage>
</organism>
<evidence type="ECO:0000256" key="5">
    <source>
        <dbReference type="ARBA" id="ARBA00048348"/>
    </source>
</evidence>
<evidence type="ECO:0000256" key="3">
    <source>
        <dbReference type="ARBA" id="ARBA00022723"/>
    </source>
</evidence>
<dbReference type="Gene3D" id="3.40.1050.10">
    <property type="entry name" value="Carbonic anhydrase"/>
    <property type="match status" value="1"/>
</dbReference>
<dbReference type="STRING" id="1111454.HMPREF1250_0620"/>
<dbReference type="eggNOG" id="COG0288">
    <property type="taxonomic scope" value="Bacteria"/>
</dbReference>
<dbReference type="CDD" id="cd03379">
    <property type="entry name" value="beta_CA_cladeD"/>
    <property type="match status" value="1"/>
</dbReference>
<dbReference type="InterPro" id="IPR001765">
    <property type="entry name" value="Carbonic_anhydrase"/>
</dbReference>
<dbReference type="EMBL" id="AWXA01000011">
    <property type="protein sequence ID" value="ERT61032.1"/>
    <property type="molecule type" value="Genomic_DNA"/>
</dbReference>
<keyword evidence="7" id="KW-0456">Lyase</keyword>